<protein>
    <submittedName>
        <fullName evidence="1">Uncharacterized protein</fullName>
    </submittedName>
</protein>
<name>F0R5K6_PHOSB</name>
<organism evidence="1 2">
    <name type="scientific">Phocaeicola salanitronis (strain DSM 18170 / JCM 13657 / CCUG 60908 / BL78)</name>
    <name type="common">Bacteroides salanitronis</name>
    <dbReference type="NCBI Taxonomy" id="667015"/>
    <lineage>
        <taxon>Bacteria</taxon>
        <taxon>Pseudomonadati</taxon>
        <taxon>Bacteroidota</taxon>
        <taxon>Bacteroidia</taxon>
        <taxon>Bacteroidales</taxon>
        <taxon>Bacteroidaceae</taxon>
        <taxon>Phocaeicola</taxon>
    </lineage>
</organism>
<dbReference type="AlphaFoldDB" id="F0R5K6"/>
<sequence length="50" mass="5863">MKAGDFATLVRPYKGYRNIELIKHLPYTWLVRICGSGLELEVYEDEFVLD</sequence>
<keyword evidence="2" id="KW-1185">Reference proteome</keyword>
<reference evidence="1 2" key="1">
    <citation type="journal article" date="2011" name="Stand. Genomic Sci.">
        <title>Complete genome sequence of Bacteroides salanitronis type strain (BL78).</title>
        <authorList>
            <person name="Gronow S."/>
            <person name="Held B."/>
            <person name="Lucas S."/>
            <person name="Lapidus A."/>
            <person name="Del Rio T.G."/>
            <person name="Nolan M."/>
            <person name="Tice H."/>
            <person name="Deshpande S."/>
            <person name="Cheng J.F."/>
            <person name="Pitluck S."/>
            <person name="Liolios K."/>
            <person name="Pagani I."/>
            <person name="Ivanova N."/>
            <person name="Mavromatis K."/>
            <person name="Pati A."/>
            <person name="Tapia R."/>
            <person name="Han C."/>
            <person name="Goodwin L."/>
            <person name="Chen A."/>
            <person name="Palaniappan K."/>
            <person name="Land M."/>
            <person name="Hauser L."/>
            <person name="Chang Y.J."/>
            <person name="Jeffries C.D."/>
            <person name="Brambilla E.M."/>
            <person name="Rohde M."/>
            <person name="Goker M."/>
            <person name="Detter J.C."/>
            <person name="Woyke T."/>
            <person name="Bristow J."/>
            <person name="Markowitz V."/>
            <person name="Hugenholtz P."/>
            <person name="Kyrpides N.C."/>
            <person name="Klenk H.P."/>
            <person name="Eisen J.A."/>
        </authorList>
    </citation>
    <scope>NUCLEOTIDE SEQUENCE [LARGE SCALE GENOMIC DNA]</scope>
    <source>
        <strain evidence="1 2">DSM 18170</strain>
    </source>
</reference>
<evidence type="ECO:0000313" key="1">
    <source>
        <dbReference type="EMBL" id="ADY35713.1"/>
    </source>
</evidence>
<dbReference type="HOGENOM" id="CLU_3077109_0_0_10"/>
<accession>F0R5K6</accession>
<dbReference type="EMBL" id="CP002530">
    <property type="protein sequence ID" value="ADY35713.1"/>
    <property type="molecule type" value="Genomic_DNA"/>
</dbReference>
<dbReference type="eggNOG" id="ENOG5033ITC">
    <property type="taxonomic scope" value="Bacteria"/>
</dbReference>
<dbReference type="RefSeq" id="WP_013617161.1">
    <property type="nucleotide sequence ID" value="NC_015164.1"/>
</dbReference>
<dbReference type="Proteomes" id="UP000007486">
    <property type="component" value="Chromosome"/>
</dbReference>
<evidence type="ECO:0000313" key="2">
    <source>
        <dbReference type="Proteomes" id="UP000007486"/>
    </source>
</evidence>
<proteinExistence type="predicted"/>
<gene>
    <name evidence="1" type="ordered locus">Bacsa_1126</name>
</gene>
<dbReference type="KEGG" id="bsa:Bacsa_1126"/>
<dbReference type="STRING" id="667015.Bacsa_1126"/>